<feature type="region of interest" description="Disordered" evidence="2">
    <location>
        <begin position="1435"/>
        <end position="1462"/>
    </location>
</feature>
<dbReference type="PANTHER" id="PTHR21190:SF1">
    <property type="entry name" value="GH10077P"/>
    <property type="match status" value="1"/>
</dbReference>
<feature type="region of interest" description="Disordered" evidence="2">
    <location>
        <begin position="1686"/>
        <end position="1712"/>
    </location>
</feature>
<feature type="region of interest" description="Disordered" evidence="2">
    <location>
        <begin position="821"/>
        <end position="850"/>
    </location>
</feature>
<feature type="region of interest" description="Disordered" evidence="2">
    <location>
        <begin position="1142"/>
        <end position="1207"/>
    </location>
</feature>
<feature type="compositionally biased region" description="Basic and acidic residues" evidence="2">
    <location>
        <begin position="123"/>
        <end position="150"/>
    </location>
</feature>
<dbReference type="InterPro" id="IPR036236">
    <property type="entry name" value="Znf_C2H2_sf"/>
</dbReference>
<feature type="domain" description="C2H2-type" evidence="3">
    <location>
        <begin position="930"/>
        <end position="953"/>
    </location>
</feature>
<feature type="compositionally biased region" description="Acidic residues" evidence="2">
    <location>
        <begin position="320"/>
        <end position="344"/>
    </location>
</feature>
<feature type="domain" description="C2H2-type" evidence="3">
    <location>
        <begin position="1410"/>
        <end position="1433"/>
    </location>
</feature>
<feature type="compositionally biased region" description="Basic and acidic residues" evidence="2">
    <location>
        <begin position="381"/>
        <end position="393"/>
    </location>
</feature>
<feature type="region of interest" description="Disordered" evidence="2">
    <location>
        <begin position="316"/>
        <end position="395"/>
    </location>
</feature>
<feature type="compositionally biased region" description="Polar residues" evidence="2">
    <location>
        <begin position="1"/>
        <end position="12"/>
    </location>
</feature>
<feature type="compositionally biased region" description="Low complexity" evidence="2">
    <location>
        <begin position="1686"/>
        <end position="1700"/>
    </location>
</feature>
<keyword evidence="5" id="KW-1185">Reference proteome</keyword>
<feature type="compositionally biased region" description="Low complexity" evidence="2">
    <location>
        <begin position="1515"/>
        <end position="1538"/>
    </location>
</feature>
<feature type="compositionally biased region" description="Low complexity" evidence="2">
    <location>
        <begin position="1173"/>
        <end position="1192"/>
    </location>
</feature>
<feature type="compositionally biased region" description="Low complexity" evidence="2">
    <location>
        <begin position="1867"/>
        <end position="1876"/>
    </location>
</feature>
<dbReference type="EMBL" id="JAPWDV010000001">
    <property type="protein sequence ID" value="KAJ6224607.1"/>
    <property type="molecule type" value="Genomic_DNA"/>
</dbReference>
<feature type="compositionally biased region" description="Polar residues" evidence="2">
    <location>
        <begin position="2010"/>
        <end position="2020"/>
    </location>
</feature>
<feature type="compositionally biased region" description="Basic and acidic residues" evidence="2">
    <location>
        <begin position="1263"/>
        <end position="1276"/>
    </location>
</feature>
<evidence type="ECO:0000313" key="5">
    <source>
        <dbReference type="Proteomes" id="UP001142055"/>
    </source>
</evidence>
<sequence length="2236" mass="245113">MIMMMDTNTSIVPSAPSPPSPGQLEHHNHHPRPPSTPTTTMTTPPPQSHHDSHKSLEDSFINQSHLPITTNNKMTLPCTESESAVSPKVPDVAIFSSSGGSPSHSYLYMKDVPPPSTNTAHNHHPDPHQSNHNHQNDHHHNQPTHHHDGTRQLSTYTDYNDSIEISTNKTSSPQTEGLEKIAKFLSGSSPDDDGMANASQILAAAVTAATMAAAGNVLSPQEQWLANMAPTLIQMFSQSQSSQQFNAESSSNDDDSSMTSPNQSSTTLGKRRKQSKPVRYQDSPNMLSPLEAFELALQKSVHKSSTKRSKTETIRIERDLFEEDDDDDDDDEVDEDIENDDDGEQREQKLEVGEQEEVEEEEATSTAAAEQVVGIEATSNEIHEKESNERVERSMTMPTTTTTTTMTTAAATIESSSQELSCIKTTTEVVSDAAASIVDDDVDDYPEEEDDDQMLREKQQQLLLANMFANLQQKLIHSVFCPQCNYPFANEDQLRAHIEIEHMNKFQFFSEAAAAAAAAAATAGAESGGNSNNQTDHLKQIAEHLTIQQKLHEQLNRQQRVRKRKREHENDRSPSSRSISSESSNDSSNSTSYEHRMKSTSDDVNELNEHDLSGGSPSIGKSRKRSSKDLNHNLLQSLNHLPPNLISPLISSLNGGSPKPTSTQQPQRSLMSSSPSSDAISSSEQQQQQQQNRQSSDSLQSNPAAALASMFPSSMASFLFPMLSQSGGSVPSSASHKFASMRDHPQQQQHNNLFGPGVMGPNVSQSSAMLNGVSVGSNPSAAAVAAAASLRIFNPEAYCELCNKEFCNKYFLKTHKANKHGIYTPETGNERNSGPDMRSMSSIGNSNNSPLMPPTSSGLNSIMSQSIVNNNNNNNGNGLNTSSKASPNGSEHNPFVSSAQGSPNPGSMVSGFAGVPMRLNLNMNMINLDSYCEICQKEFCNKYFLKKHKQKIHGFVYQGDTAIPPPNLAAQLAQSQQQQQQQSNMSQLQQLQQLHLLQQQLVVQQQQHQQRSEREIGINRQTPPSDLDTKNSTSPSPSVHNVNGLPLTVITNSNNTGTGNISTDKSSMNSNEVSMIFQEGKSLTPEKLRSMGVINADAFCEICCKEFCNKYFLRTHKINKHGILDGQSIQGKFSANNLLVNTSPSNRDRECDQSSPSLPSNLSSNRDYVPQFVSPSGSVSSSSLPQSNNSDDNSLEPGQRDPTSYGKNSGDFLDGFAIINDNSGVKCDLCPVHFPNSYLLKMHKFYTHDIPFNHPKDTSIIKEESSIDESKVKSENDSETETEVSNMPSMMVTTVLNQETSSQHSSISGKDGQDLQKLHSMIRDLIPNVDDEKDGNRNEDESTKVVCHVCKYECESRYYLRAHLINEHGFPPTEEAFLQMMNPTSGMSLFDQSMKSDTINANQPLLSSEAYCEICNKEFCSKYFLKTHKQKIHNINMDNNNQSNGQNGVEPSQSSSSSSSVLPPNLLNSLYQAANFPKANSKFPTGNGNANNIHATIQAAIAAGLVPPPLPSDQTGTNVMTSVTPTTTPMKTMPNIPNRSPMITGRNYCNICNKELCNKYFMKTHMLKMHNINIDEHPIEAQQSSTIGGVTCDICQKELCSKYFLKVHKQNTHGIYEDGSAPPVLLGPNGGGPYGGGRGNDSQRQSVQAVRKMMPHSNGPMSHADSLGAFNPMLFMSMMQSAAAAASPDSSDSNSVTSNSSEKELKMNGIDPSNDSTNRLLNVFQEACQLCDRRFKSIKWLKAHMMNEHGDLIQLMRTSGEITQAIAQSTGANADNLGRLCFVCGQMFGDRLAMHIHLIKEHKVTGEELALNLAGNIKMAAIMAAAAAAAQQSNADGQTNVPEQSVRMPTPAEMFMNRDDNRRTSSHSRSSTPSSPKSDEHDGKRSTSFFNGNHLSNNPTAALQNLLMKQSGLSPMALFGASHGNHQWASNLLAEQTKMDYTEEHYGTPTTGHGNTKNPPGKFVCQICFRTYRHAHSLQRHMISHRPKQTSTRTTPPPPPTSQSTPTTGAILNSTGSVTPSIELKGDQNGNSTNEKPRNKRYRCSKCNKKFRTRELCLVHIRALHSVSNGSTKPNNDSTSGEQSNKTDTSSSNNLNVKTEIDMECDDGPISMNIQTSSMEEPPEQHLLPPSPSASSEDDQQNGHNQQQQQQQPKSIKSISKSATSYMPQSPVDDEEVELNGPKDLSLVNDSLHSSDKMNLNLNLNSNSEEENFETVSKSDQLISRPSLICINSEKY</sequence>
<feature type="compositionally biased region" description="Low complexity" evidence="2">
    <location>
        <begin position="364"/>
        <end position="373"/>
    </location>
</feature>
<evidence type="ECO:0000259" key="3">
    <source>
        <dbReference type="PROSITE" id="PS50157"/>
    </source>
</evidence>
<feature type="compositionally biased region" description="Low complexity" evidence="2">
    <location>
        <begin position="664"/>
        <end position="702"/>
    </location>
</feature>
<protein>
    <recommendedName>
        <fullName evidence="3">C2H2-type domain-containing protein</fullName>
    </recommendedName>
</protein>
<feature type="compositionally biased region" description="Low complexity" evidence="2">
    <location>
        <begin position="1154"/>
        <end position="1165"/>
    </location>
</feature>
<gene>
    <name evidence="4" type="ORF">RDWZM_003152</name>
</gene>
<dbReference type="Pfam" id="PF00096">
    <property type="entry name" value="zf-C2H2"/>
    <property type="match status" value="1"/>
</dbReference>
<feature type="region of interest" description="Disordered" evidence="2">
    <location>
        <begin position="731"/>
        <end position="751"/>
    </location>
</feature>
<feature type="compositionally biased region" description="Low complexity" evidence="2">
    <location>
        <begin position="869"/>
        <end position="880"/>
    </location>
</feature>
<reference evidence="4" key="1">
    <citation type="submission" date="2022-12" db="EMBL/GenBank/DDBJ databases">
        <title>Genome assemblies of Blomia tropicalis.</title>
        <authorList>
            <person name="Cui Y."/>
        </authorList>
    </citation>
    <scope>NUCLEOTIDE SEQUENCE</scope>
    <source>
        <tissue evidence="4">Adult mites</tissue>
    </source>
</reference>
<feature type="region of interest" description="Disordered" evidence="2">
    <location>
        <begin position="1"/>
        <end position="56"/>
    </location>
</feature>
<name>A0A9Q0MHN5_BLOTA</name>
<feature type="compositionally biased region" description="Polar residues" evidence="2">
    <location>
        <begin position="649"/>
        <end position="663"/>
    </location>
</feature>
<feature type="region of interest" description="Disordered" evidence="2">
    <location>
        <begin position="1008"/>
        <end position="1043"/>
    </location>
</feature>
<keyword evidence="1" id="KW-0863">Zinc-finger</keyword>
<dbReference type="SUPFAM" id="SSF57667">
    <property type="entry name" value="beta-beta-alpha zinc fingers"/>
    <property type="match status" value="1"/>
</dbReference>
<feature type="region of interest" description="Disordered" evidence="2">
    <location>
        <begin position="649"/>
        <end position="703"/>
    </location>
</feature>
<feature type="compositionally biased region" description="Polar residues" evidence="2">
    <location>
        <begin position="258"/>
        <end position="268"/>
    </location>
</feature>
<feature type="compositionally biased region" description="Polar residues" evidence="2">
    <location>
        <begin position="839"/>
        <end position="850"/>
    </location>
</feature>
<feature type="region of interest" description="Disordered" evidence="2">
    <location>
        <begin position="1981"/>
        <end position="2039"/>
    </location>
</feature>
<evidence type="ECO:0000313" key="4">
    <source>
        <dbReference type="EMBL" id="KAJ6224607.1"/>
    </source>
</evidence>
<feature type="region of interest" description="Disordered" evidence="2">
    <location>
        <begin position="2067"/>
        <end position="2177"/>
    </location>
</feature>
<evidence type="ECO:0000256" key="2">
    <source>
        <dbReference type="SAM" id="MobiDB-lite"/>
    </source>
</evidence>
<organism evidence="4 5">
    <name type="scientific">Blomia tropicalis</name>
    <name type="common">Mite</name>
    <dbReference type="NCBI Taxonomy" id="40697"/>
    <lineage>
        <taxon>Eukaryota</taxon>
        <taxon>Metazoa</taxon>
        <taxon>Ecdysozoa</taxon>
        <taxon>Arthropoda</taxon>
        <taxon>Chelicerata</taxon>
        <taxon>Arachnida</taxon>
        <taxon>Acari</taxon>
        <taxon>Acariformes</taxon>
        <taxon>Sarcoptiformes</taxon>
        <taxon>Astigmata</taxon>
        <taxon>Glycyphagoidea</taxon>
        <taxon>Echimyopodidae</taxon>
        <taxon>Blomia</taxon>
    </lineage>
</organism>
<feature type="compositionally biased region" description="Polar residues" evidence="2">
    <location>
        <begin position="2067"/>
        <end position="2097"/>
    </location>
</feature>
<dbReference type="PROSITE" id="PS50157">
    <property type="entry name" value="ZINC_FINGER_C2H2_2"/>
    <property type="match status" value="5"/>
</dbReference>
<feature type="domain" description="C2H2-type" evidence="3">
    <location>
        <begin position="1963"/>
        <end position="1990"/>
    </location>
</feature>
<feature type="compositionally biased region" description="Basic and acidic residues" evidence="2">
    <location>
        <begin position="593"/>
        <end position="612"/>
    </location>
</feature>
<dbReference type="Gene3D" id="3.30.160.60">
    <property type="entry name" value="Classic Zinc Finger"/>
    <property type="match status" value="2"/>
</dbReference>
<keyword evidence="1" id="KW-0862">Zinc</keyword>
<dbReference type="Proteomes" id="UP001142055">
    <property type="component" value="Chromosome 1"/>
</dbReference>
<dbReference type="GO" id="GO:0008270">
    <property type="term" value="F:zinc ion binding"/>
    <property type="evidence" value="ECO:0007669"/>
    <property type="project" value="UniProtKB-KW"/>
</dbReference>
<feature type="compositionally biased region" description="Polar residues" evidence="2">
    <location>
        <begin position="1019"/>
        <end position="1041"/>
    </location>
</feature>
<dbReference type="PANTHER" id="PTHR21190">
    <property type="entry name" value="GH10077P"/>
    <property type="match status" value="1"/>
</dbReference>
<dbReference type="InterPro" id="IPR013087">
    <property type="entry name" value="Znf_C2H2_type"/>
</dbReference>
<feature type="region of interest" description="Disordered" evidence="2">
    <location>
        <begin position="866"/>
        <end position="904"/>
    </location>
</feature>
<dbReference type="SMART" id="SM00355">
    <property type="entry name" value="ZnF_C2H2"/>
    <property type="match status" value="13"/>
</dbReference>
<proteinExistence type="predicted"/>
<feature type="region of interest" description="Disordered" evidence="2">
    <location>
        <begin position="1834"/>
        <end position="1896"/>
    </location>
</feature>
<feature type="region of interest" description="Disordered" evidence="2">
    <location>
        <begin position="239"/>
        <end position="285"/>
    </location>
</feature>
<feature type="region of interest" description="Disordered" evidence="2">
    <location>
        <begin position="555"/>
        <end position="627"/>
    </location>
</feature>
<feature type="region of interest" description="Disordered" evidence="2">
    <location>
        <begin position="99"/>
        <end position="153"/>
    </location>
</feature>
<feature type="compositionally biased region" description="Polar residues" evidence="2">
    <location>
        <begin position="1834"/>
        <end position="1843"/>
    </location>
</feature>
<feature type="compositionally biased region" description="Low complexity" evidence="2">
    <location>
        <begin position="575"/>
        <end position="592"/>
    </location>
</feature>
<feature type="domain" description="C2H2-type" evidence="3">
    <location>
        <begin position="797"/>
        <end position="825"/>
    </location>
</feature>
<comment type="caution">
    <text evidence="4">The sequence shown here is derived from an EMBL/GenBank/DDBJ whole genome shotgun (WGS) entry which is preliminary data.</text>
</comment>
<evidence type="ECO:0000256" key="1">
    <source>
        <dbReference type="PROSITE-ProRule" id="PRU00042"/>
    </source>
</evidence>
<dbReference type="PROSITE" id="PS00028">
    <property type="entry name" value="ZINC_FINGER_C2H2_1"/>
    <property type="match status" value="10"/>
</dbReference>
<feature type="domain" description="C2H2-type" evidence="3">
    <location>
        <begin position="2042"/>
        <end position="2070"/>
    </location>
</feature>
<feature type="region of interest" description="Disordered" evidence="2">
    <location>
        <begin position="1263"/>
        <end position="1284"/>
    </location>
</feature>
<feature type="region of interest" description="Disordered" evidence="2">
    <location>
        <begin position="1507"/>
        <end position="1539"/>
    </location>
</feature>
<accession>A0A9Q0MHN5</accession>
<feature type="compositionally biased region" description="Polar residues" evidence="2">
    <location>
        <begin position="881"/>
        <end position="904"/>
    </location>
</feature>
<keyword evidence="1" id="KW-0479">Metal-binding</keyword>
<feature type="compositionally biased region" description="Low complexity" evidence="2">
    <location>
        <begin position="239"/>
        <end position="250"/>
    </location>
</feature>
<feature type="compositionally biased region" description="Acidic residues" evidence="2">
    <location>
        <begin position="353"/>
        <end position="363"/>
    </location>
</feature>
<feature type="compositionally biased region" description="Polar residues" evidence="2">
    <location>
        <begin position="1886"/>
        <end position="1896"/>
    </location>
</feature>
<dbReference type="OMA" id="INLDSYC"/>
<feature type="compositionally biased region" description="Low complexity" evidence="2">
    <location>
        <begin position="2142"/>
        <end position="2162"/>
    </location>
</feature>